<dbReference type="InterPro" id="IPR039679">
    <property type="entry name" value="NRBF2"/>
</dbReference>
<evidence type="ECO:0000256" key="1">
    <source>
        <dbReference type="SAM" id="Coils"/>
    </source>
</evidence>
<evidence type="ECO:0000313" key="5">
    <source>
        <dbReference type="Proteomes" id="UP001307889"/>
    </source>
</evidence>
<keyword evidence="5" id="KW-1185">Reference proteome</keyword>
<dbReference type="PANTHER" id="PTHR14964">
    <property type="entry name" value="NUCLEAR RECEPTOR BINDING FACTOR 2"/>
    <property type="match status" value="1"/>
</dbReference>
<proteinExistence type="predicted"/>
<reference evidence="4 5" key="1">
    <citation type="submission" date="2023-09" db="EMBL/GenBank/DDBJ databases">
        <title>Nesidiocoris tenuis whole genome shotgun sequence.</title>
        <authorList>
            <person name="Shibata T."/>
            <person name="Shimoda M."/>
            <person name="Kobayashi T."/>
            <person name="Uehara T."/>
        </authorList>
    </citation>
    <scope>NUCLEOTIDE SEQUENCE [LARGE SCALE GENOMIC DNA]</scope>
    <source>
        <strain evidence="4 5">Japan</strain>
    </source>
</reference>
<dbReference type="Gene3D" id="1.20.58.80">
    <property type="entry name" value="Phosphotransferase system, lactose/cellobiose-type IIA subunit"/>
    <property type="match status" value="1"/>
</dbReference>
<name>A0ABN7BB61_9HEMI</name>
<feature type="domain" description="Nuclear receptor-binding factor 2 MIT" evidence="3">
    <location>
        <begin position="4"/>
        <end position="73"/>
    </location>
</feature>
<protein>
    <recommendedName>
        <fullName evidence="3">Nuclear receptor-binding factor 2 MIT domain-containing protein</fullName>
    </recommendedName>
</protein>
<keyword evidence="1" id="KW-0175">Coiled coil</keyword>
<sequence>MENESPLYLAHQKGRSADRHMKSRQYDLAVSCHEKASELIQQAMTLTRYAKALESLELQYRYHCKQTDIIKAKKLQDEIQLKVAELKKKKKMERKAVTVTEQKDHELQAAILRTMEEADSLLTFLRHRSERRAADNDEVDFPPPLPPSDPAGGVKLPKDEKVVIEELRTVNNQLRDFVQQLLAQLDSSRREVECLRARLRMYEDNGLPDLAPLELPNFDYSSL</sequence>
<dbReference type="Proteomes" id="UP001307889">
    <property type="component" value="Chromosome 13"/>
</dbReference>
<evidence type="ECO:0000259" key="3">
    <source>
        <dbReference type="Pfam" id="PF17169"/>
    </source>
</evidence>
<dbReference type="Pfam" id="PF17169">
    <property type="entry name" value="NRBF2_MIT"/>
    <property type="match status" value="1"/>
</dbReference>
<gene>
    <name evidence="4" type="ORF">NTJ_14440</name>
</gene>
<accession>A0ABN7BB61</accession>
<evidence type="ECO:0000313" key="4">
    <source>
        <dbReference type="EMBL" id="BET01624.1"/>
    </source>
</evidence>
<feature type="coiled-coil region" evidence="1">
    <location>
        <begin position="164"/>
        <end position="205"/>
    </location>
</feature>
<dbReference type="EMBL" id="AP028921">
    <property type="protein sequence ID" value="BET01624.1"/>
    <property type="molecule type" value="Genomic_DNA"/>
</dbReference>
<dbReference type="SUPFAM" id="SSF140361">
    <property type="entry name" value="MIT domain-like"/>
    <property type="match status" value="1"/>
</dbReference>
<dbReference type="PANTHER" id="PTHR14964:SF2">
    <property type="entry name" value="NUCLEAR RECEPTOR-BINDING FACTOR 2"/>
    <property type="match status" value="1"/>
</dbReference>
<feature type="region of interest" description="Disordered" evidence="2">
    <location>
        <begin position="133"/>
        <end position="156"/>
    </location>
</feature>
<organism evidence="4 5">
    <name type="scientific">Nesidiocoris tenuis</name>
    <dbReference type="NCBI Taxonomy" id="355587"/>
    <lineage>
        <taxon>Eukaryota</taxon>
        <taxon>Metazoa</taxon>
        <taxon>Ecdysozoa</taxon>
        <taxon>Arthropoda</taxon>
        <taxon>Hexapoda</taxon>
        <taxon>Insecta</taxon>
        <taxon>Pterygota</taxon>
        <taxon>Neoptera</taxon>
        <taxon>Paraneoptera</taxon>
        <taxon>Hemiptera</taxon>
        <taxon>Heteroptera</taxon>
        <taxon>Panheteroptera</taxon>
        <taxon>Cimicomorpha</taxon>
        <taxon>Miridae</taxon>
        <taxon>Dicyphina</taxon>
        <taxon>Nesidiocoris</taxon>
    </lineage>
</organism>
<evidence type="ECO:0000256" key="2">
    <source>
        <dbReference type="SAM" id="MobiDB-lite"/>
    </source>
</evidence>
<dbReference type="InterPro" id="IPR033393">
    <property type="entry name" value="NRBF2_MIT"/>
</dbReference>